<dbReference type="InterPro" id="IPR020988">
    <property type="entry name" value="Pept_U32_collagenase"/>
</dbReference>
<dbReference type="Pfam" id="PF01136">
    <property type="entry name" value="Peptidase_U32"/>
    <property type="match status" value="1"/>
</dbReference>
<dbReference type="AlphaFoldDB" id="A0A9D2GHL6"/>
<protein>
    <submittedName>
        <fullName evidence="3">U32 family peptidase</fullName>
    </submittedName>
</protein>
<dbReference type="Proteomes" id="UP000824101">
    <property type="component" value="Unassembled WGS sequence"/>
</dbReference>
<sequence length="735" mass="83009">MNRKKVEILAPAGSYESMTAAVNAGADAVYIGGSRFGARAYANNLDEEAMLRAIDYVHLHGCRLYMTVNTLMKEEELSGLFEYLNPYYKQGLDAAIVQDFGVFSYLREHFPELPLHASTQMTITGAYGARLLKEMGASRVVTARELSLKEIREIRDQVDIEIESFVHGALCYCYSGQCLMSSLIGGRSGNRGRCAQTCRLPYEVRQGGKSLNKKDERYVLSLKDLCTLDLIPDMIEAGVYSMKIEGRMKSSRYTAGVVSIYRKYADRYLEYGREDYRVDPADRRMLLDLFDRGGFSDGYYREHNGRHMVALKEKPAFREGNQQLFDWLDETYVKRERQEPVRGQVRLEEGLPASLRLSLTDRWTGEEISVETEGPAAQSAMNQPITREKLLKQMGKTGGTPFVFESLEAELEGRPFLPVQALNELRRSGFRELEEAVLKPFRRGAGQSGEALREASGGSGEEESRRPPLLTAQAERPDGVEELLKIEEISRIYLDSSAIGAEKWQSLAQACHRAGKECFLSLPHVFRTETREYFQRERESFLQARFDGCLLRSAEEILFLKEMGWEGTMTFDSSLYVFNSQAKETMKELGADELTLPAELNGGELRRLGCQGDELMVYGNIPVMVSAQCVHRTVSGCDRKPGLLTLKDRMGKEFPVRNCCRFCYNIVYNSSPLSLLGQEAQVKRLAPARLRLQFTSEDPAETARIARTFADSFLFGRKGEISGSFTRGHFKRGVE</sequence>
<evidence type="ECO:0000313" key="3">
    <source>
        <dbReference type="EMBL" id="HIZ78856.1"/>
    </source>
</evidence>
<dbReference type="InterPro" id="IPR001539">
    <property type="entry name" value="Peptidase_U32"/>
</dbReference>
<comment type="caution">
    <text evidence="3">The sequence shown here is derived from an EMBL/GenBank/DDBJ whole genome shotgun (WGS) entry which is preliminary data.</text>
</comment>
<evidence type="ECO:0000256" key="1">
    <source>
        <dbReference type="SAM" id="MobiDB-lite"/>
    </source>
</evidence>
<gene>
    <name evidence="3" type="ORF">IAA17_03630</name>
</gene>
<dbReference type="PANTHER" id="PTHR30217:SF10">
    <property type="entry name" value="23S RRNA 5-HYDROXYCYTIDINE C2501 SYNTHASE"/>
    <property type="match status" value="1"/>
</dbReference>
<evidence type="ECO:0000259" key="2">
    <source>
        <dbReference type="Pfam" id="PF12392"/>
    </source>
</evidence>
<reference evidence="3" key="1">
    <citation type="journal article" date="2021" name="PeerJ">
        <title>Extensive microbial diversity within the chicken gut microbiome revealed by metagenomics and culture.</title>
        <authorList>
            <person name="Gilroy R."/>
            <person name="Ravi A."/>
            <person name="Getino M."/>
            <person name="Pursley I."/>
            <person name="Horton D.L."/>
            <person name="Alikhan N.F."/>
            <person name="Baker D."/>
            <person name="Gharbi K."/>
            <person name="Hall N."/>
            <person name="Watson M."/>
            <person name="Adriaenssens E.M."/>
            <person name="Foster-Nyarko E."/>
            <person name="Jarju S."/>
            <person name="Secka A."/>
            <person name="Antonio M."/>
            <person name="Oren A."/>
            <person name="Chaudhuri R.R."/>
            <person name="La Ragione R."/>
            <person name="Hildebrand F."/>
            <person name="Pallen M.J."/>
        </authorList>
    </citation>
    <scope>NUCLEOTIDE SEQUENCE</scope>
    <source>
        <strain evidence="3">ChiBcec1-1093</strain>
    </source>
</reference>
<reference evidence="3" key="2">
    <citation type="submission" date="2021-04" db="EMBL/GenBank/DDBJ databases">
        <authorList>
            <person name="Gilroy R."/>
        </authorList>
    </citation>
    <scope>NUCLEOTIDE SEQUENCE</scope>
    <source>
        <strain evidence="3">ChiBcec1-1093</strain>
    </source>
</reference>
<proteinExistence type="predicted"/>
<feature type="region of interest" description="Disordered" evidence="1">
    <location>
        <begin position="444"/>
        <end position="473"/>
    </location>
</feature>
<organism evidence="3 4">
    <name type="scientific">Candidatus Lachnoclostridium stercorigallinarum</name>
    <dbReference type="NCBI Taxonomy" id="2838634"/>
    <lineage>
        <taxon>Bacteria</taxon>
        <taxon>Bacillati</taxon>
        <taxon>Bacillota</taxon>
        <taxon>Clostridia</taxon>
        <taxon>Lachnospirales</taxon>
        <taxon>Lachnospiraceae</taxon>
    </lineage>
</organism>
<dbReference type="PANTHER" id="PTHR30217">
    <property type="entry name" value="PEPTIDASE U32 FAMILY"/>
    <property type="match status" value="1"/>
</dbReference>
<accession>A0A9D2GHL6</accession>
<dbReference type="PROSITE" id="PS01276">
    <property type="entry name" value="PEPTIDASE_U32"/>
    <property type="match status" value="1"/>
</dbReference>
<feature type="domain" description="Peptidase U32 collagenase" evidence="2">
    <location>
        <begin position="317"/>
        <end position="437"/>
    </location>
</feature>
<dbReference type="Pfam" id="PF12392">
    <property type="entry name" value="DUF3656"/>
    <property type="match status" value="1"/>
</dbReference>
<dbReference type="EMBL" id="DXBC01000051">
    <property type="protein sequence ID" value="HIZ78856.1"/>
    <property type="molecule type" value="Genomic_DNA"/>
</dbReference>
<dbReference type="InterPro" id="IPR051454">
    <property type="entry name" value="RNA/ubiquinone_mod_enzymes"/>
</dbReference>
<evidence type="ECO:0000313" key="4">
    <source>
        <dbReference type="Proteomes" id="UP000824101"/>
    </source>
</evidence>
<name>A0A9D2GHL6_9FIRM</name>